<dbReference type="InterPro" id="IPR011049">
    <property type="entry name" value="Serralysin-like_metalloprot_C"/>
</dbReference>
<protein>
    <submittedName>
        <fullName evidence="2">Uncharacterized protein</fullName>
    </submittedName>
</protein>
<dbReference type="Proteomes" id="UP001231915">
    <property type="component" value="Unassembled WGS sequence"/>
</dbReference>
<gene>
    <name evidence="2" type="ORF">QNM18_01055</name>
</gene>
<feature type="chain" id="PRO_5045093999" evidence="1">
    <location>
        <begin position="23"/>
        <end position="285"/>
    </location>
</feature>
<keyword evidence="3" id="KW-1185">Reference proteome</keyword>
<reference evidence="2 3" key="1">
    <citation type="submission" date="2023-05" db="EMBL/GenBank/DDBJ databases">
        <title>Pseudoalteromonas ardens sp. nov., Pseudoalteromonas obscura sp. nov., and Pseudoalteromonas umbrosa sp. nov., isolated from the coral Montipora capitata.</title>
        <authorList>
            <person name="Thomas E.M."/>
            <person name="Smith E.M."/>
            <person name="Papke E."/>
            <person name="Shlafstein M.D."/>
            <person name="Oline D.K."/>
            <person name="Videau P."/>
            <person name="Saw J.H."/>
            <person name="Strangman W.K."/>
            <person name="Ushijima B."/>
        </authorList>
    </citation>
    <scope>NUCLEOTIDE SEQUENCE [LARGE SCALE GENOMIC DNA]</scope>
    <source>
        <strain evidence="2 3">P94</strain>
    </source>
</reference>
<dbReference type="EMBL" id="JASJUT010000001">
    <property type="protein sequence ID" value="MDK2593652.1"/>
    <property type="molecule type" value="Genomic_DNA"/>
</dbReference>
<organism evidence="2 3">
    <name type="scientific">Pseudoalteromonas obscura</name>
    <dbReference type="NCBI Taxonomy" id="3048491"/>
    <lineage>
        <taxon>Bacteria</taxon>
        <taxon>Pseudomonadati</taxon>
        <taxon>Pseudomonadota</taxon>
        <taxon>Gammaproteobacteria</taxon>
        <taxon>Alteromonadales</taxon>
        <taxon>Pseudoalteromonadaceae</taxon>
        <taxon>Pseudoalteromonas</taxon>
    </lineage>
</organism>
<dbReference type="Gene3D" id="2.150.10.10">
    <property type="entry name" value="Serralysin-like metalloprotease, C-terminal"/>
    <property type="match status" value="1"/>
</dbReference>
<evidence type="ECO:0000256" key="1">
    <source>
        <dbReference type="SAM" id="SignalP"/>
    </source>
</evidence>
<comment type="caution">
    <text evidence="2">The sequence shown here is derived from an EMBL/GenBank/DDBJ whole genome shotgun (WGS) entry which is preliminary data.</text>
</comment>
<name>A0ABT7EEE9_9GAMM</name>
<feature type="signal peptide" evidence="1">
    <location>
        <begin position="1"/>
        <end position="22"/>
    </location>
</feature>
<sequence length="285" mass="29201">MNTFKKMAIVTGLSCISITASAHHLTPDQQAKLSSILGCLSQSNDTVHIHGCNLQITNGLGETSSNNGTGNLIIGYNNGASAPSAPTASTSGSHNLVIGHGHTYTRSGSFIAGTNNTVHSPSSFVTGSSGLAEGRNASRSTIAGGLGNKNLAFQSGILGGNSNTISDQFSHAMVILGGQHNDLDGQYSTIAGGVRNKVVKALQANILGGEDNTATVQQTVIAGGRFNTAAREAATILGGQNNIAKGFRSTIAGGAERQTTTDHEFRAGVFNSQDPYRADATNSND</sequence>
<evidence type="ECO:0000313" key="3">
    <source>
        <dbReference type="Proteomes" id="UP001231915"/>
    </source>
</evidence>
<keyword evidence="1" id="KW-0732">Signal</keyword>
<proteinExistence type="predicted"/>
<dbReference type="RefSeq" id="WP_211012237.1">
    <property type="nucleotide sequence ID" value="NZ_JASJUT010000001.1"/>
</dbReference>
<evidence type="ECO:0000313" key="2">
    <source>
        <dbReference type="EMBL" id="MDK2593652.1"/>
    </source>
</evidence>
<accession>A0ABT7EEE9</accession>